<dbReference type="PANTHER" id="PTHR11085:SF10">
    <property type="entry name" value="NAD-DEPENDENT PROTEIN DEACYLASE SIRTUIN-5, MITOCHONDRIAL-RELATED"/>
    <property type="match status" value="1"/>
</dbReference>
<dbReference type="GO" id="GO:0046872">
    <property type="term" value="F:metal ion binding"/>
    <property type="evidence" value="ECO:0007669"/>
    <property type="project" value="UniProtKB-KW"/>
</dbReference>
<feature type="binding site" evidence="4">
    <location>
        <position position="173"/>
    </location>
    <ligand>
        <name>Zn(2+)</name>
        <dbReference type="ChEBI" id="CHEBI:29105"/>
    </ligand>
</feature>
<evidence type="ECO:0000313" key="8">
    <source>
        <dbReference type="Proteomes" id="UP000217209"/>
    </source>
</evidence>
<keyword evidence="2" id="KW-0808">Transferase</keyword>
<keyword evidence="3" id="KW-0520">NAD</keyword>
<dbReference type="EC" id="2.3.1.286" evidence="1"/>
<protein>
    <recommendedName>
        <fullName evidence="1">protein acetyllysine N-acetyltransferase</fullName>
        <ecNumber evidence="1">2.3.1.286</ecNumber>
    </recommendedName>
</protein>
<evidence type="ECO:0000256" key="3">
    <source>
        <dbReference type="ARBA" id="ARBA00023027"/>
    </source>
</evidence>
<dbReference type="PANTHER" id="PTHR11085">
    <property type="entry name" value="NAD-DEPENDENT PROTEIN DEACYLASE SIRTUIN-5, MITOCHONDRIAL-RELATED"/>
    <property type="match status" value="1"/>
</dbReference>
<proteinExistence type="predicted"/>
<dbReference type="GO" id="GO:0016787">
    <property type="term" value="F:hydrolase activity"/>
    <property type="evidence" value="ECO:0007669"/>
    <property type="project" value="UniProtKB-KW"/>
</dbReference>
<dbReference type="Pfam" id="PF02146">
    <property type="entry name" value="SIR2"/>
    <property type="match status" value="1"/>
</dbReference>
<dbReference type="GO" id="GO:0070403">
    <property type="term" value="F:NAD+ binding"/>
    <property type="evidence" value="ECO:0007669"/>
    <property type="project" value="InterPro"/>
</dbReference>
<feature type="active site" description="Proton acceptor" evidence="4">
    <location>
        <position position="162"/>
    </location>
</feature>
<dbReference type="InterPro" id="IPR026591">
    <property type="entry name" value="Sirtuin_cat_small_dom_sf"/>
</dbReference>
<keyword evidence="4" id="KW-0862">Zinc</keyword>
<dbReference type="InterPro" id="IPR003000">
    <property type="entry name" value="Sirtuin"/>
</dbReference>
<evidence type="ECO:0000256" key="2">
    <source>
        <dbReference type="ARBA" id="ARBA00022679"/>
    </source>
</evidence>
<dbReference type="KEGG" id="cgv:CGLAU_00260"/>
<feature type="binding site" evidence="4">
    <location>
        <position position="170"/>
    </location>
    <ligand>
        <name>Zn(2+)</name>
        <dbReference type="ChEBI" id="CHEBI:29105"/>
    </ligand>
</feature>
<reference evidence="7 8" key="1">
    <citation type="submission" date="2016-12" db="EMBL/GenBank/DDBJ databases">
        <authorList>
            <person name="Song W.-J."/>
            <person name="Kurnit D.M."/>
        </authorList>
    </citation>
    <scope>NUCLEOTIDE SEQUENCE [LARGE SCALE GENOMIC DNA]</scope>
    <source>
        <strain evidence="7 8">DSM 30827</strain>
    </source>
</reference>
<dbReference type="InterPro" id="IPR050134">
    <property type="entry name" value="NAD-dep_sirtuin_deacylases"/>
</dbReference>
<dbReference type="SUPFAM" id="SSF52467">
    <property type="entry name" value="DHS-like NAD/FAD-binding domain"/>
    <property type="match status" value="1"/>
</dbReference>
<gene>
    <name evidence="7" type="primary">cobB1</name>
    <name evidence="7" type="ORF">CGLAU_00260</name>
</gene>
<evidence type="ECO:0000256" key="5">
    <source>
        <dbReference type="SAM" id="MobiDB-lite"/>
    </source>
</evidence>
<evidence type="ECO:0000256" key="4">
    <source>
        <dbReference type="PROSITE-ProRule" id="PRU00236"/>
    </source>
</evidence>
<dbReference type="Proteomes" id="UP000217209">
    <property type="component" value="Chromosome"/>
</dbReference>
<dbReference type="InterPro" id="IPR026590">
    <property type="entry name" value="Ssirtuin_cat_dom"/>
</dbReference>
<dbReference type="Gene3D" id="3.30.1600.10">
    <property type="entry name" value="SIR2/SIRT2 'Small Domain"/>
    <property type="match status" value="1"/>
</dbReference>
<feature type="binding site" evidence="4">
    <location>
        <position position="228"/>
    </location>
    <ligand>
        <name>Zn(2+)</name>
        <dbReference type="ChEBI" id="CHEBI:29105"/>
    </ligand>
</feature>
<dbReference type="PROSITE" id="PS50305">
    <property type="entry name" value="SIRTUIN"/>
    <property type="match status" value="1"/>
</dbReference>
<dbReference type="RefSeq" id="WP_095658967.1">
    <property type="nucleotide sequence ID" value="NZ_CP019688.1"/>
</dbReference>
<evidence type="ECO:0000256" key="1">
    <source>
        <dbReference type="ARBA" id="ARBA00012928"/>
    </source>
</evidence>
<dbReference type="Gene3D" id="3.40.50.1220">
    <property type="entry name" value="TPP-binding domain"/>
    <property type="match status" value="1"/>
</dbReference>
<dbReference type="EMBL" id="CP019688">
    <property type="protein sequence ID" value="AQQ14057.1"/>
    <property type="molecule type" value="Genomic_DNA"/>
</dbReference>
<feature type="compositionally biased region" description="Polar residues" evidence="5">
    <location>
        <begin position="1"/>
        <end position="15"/>
    </location>
</feature>
<accession>A0A1Q2HT82</accession>
<evidence type="ECO:0000313" key="7">
    <source>
        <dbReference type="EMBL" id="AQQ14057.1"/>
    </source>
</evidence>
<feature type="binding site" evidence="4">
    <location>
        <position position="225"/>
    </location>
    <ligand>
        <name>Zn(2+)</name>
        <dbReference type="ChEBI" id="CHEBI:29105"/>
    </ligand>
</feature>
<feature type="region of interest" description="Disordered" evidence="5">
    <location>
        <begin position="1"/>
        <end position="20"/>
    </location>
</feature>
<organism evidence="7 8">
    <name type="scientific">Corynebacterium glaucum</name>
    <dbReference type="NCBI Taxonomy" id="187491"/>
    <lineage>
        <taxon>Bacteria</taxon>
        <taxon>Bacillati</taxon>
        <taxon>Actinomycetota</taxon>
        <taxon>Actinomycetes</taxon>
        <taxon>Mycobacteriales</taxon>
        <taxon>Corynebacteriaceae</taxon>
        <taxon>Corynebacterium</taxon>
    </lineage>
</organism>
<keyword evidence="7" id="KW-0378">Hydrolase</keyword>
<name>A0A1Q2HT82_9CORY</name>
<dbReference type="InterPro" id="IPR029035">
    <property type="entry name" value="DHS-like_NAD/FAD-binding_dom"/>
</dbReference>
<keyword evidence="8" id="KW-1185">Reference proteome</keyword>
<dbReference type="GO" id="GO:0017136">
    <property type="term" value="F:histone deacetylase activity, NAD-dependent"/>
    <property type="evidence" value="ECO:0007669"/>
    <property type="project" value="TreeGrafter"/>
</dbReference>
<dbReference type="OrthoDB" id="9800582at2"/>
<sequence length="323" mass="35150">MAQHTSPDRTQTQPQFDDPAIAIAHRSAVRSIERVVCETAVPTDPSEAKRSVLAQLEHPKVLIVTGAGMSTESGIPDYRSKNGRLTKGRPMTFQEFAHSPEQVRRYWARAFVGIRFMWAAHPNRAHFALVELERAGLTTGIVTQNVDGLHTEAGSANVIALHGDMDHVACLDCHSLHERSLIDALFDAANPDFFESVRVEGSMINPDGDVELRDADVQRFEMVACPACGGARLKPNVVYFGENVPKSRRAEADRWLAQSTSVIAIGTSLAVMSGYKFVLDAKRQGKPVAVINGGPGRADTKADTVWRTNVGDALDQVLDGLGL</sequence>
<dbReference type="AlphaFoldDB" id="A0A1Q2HT82"/>
<keyword evidence="4" id="KW-0479">Metal-binding</keyword>
<evidence type="ECO:0000259" key="6">
    <source>
        <dbReference type="PROSITE" id="PS50305"/>
    </source>
</evidence>
<feature type="domain" description="Deacetylase sirtuin-type" evidence="6">
    <location>
        <begin position="38"/>
        <end position="323"/>
    </location>
</feature>